<reference evidence="3" key="1">
    <citation type="submission" date="2017-02" db="UniProtKB">
        <authorList>
            <consortium name="WormBaseParasite"/>
        </authorList>
    </citation>
    <scope>IDENTIFICATION</scope>
</reference>
<evidence type="ECO:0000313" key="3">
    <source>
        <dbReference type="WBParaSite" id="SMUV_0000748001-mRNA-1"/>
    </source>
</evidence>
<evidence type="ECO:0000313" key="2">
    <source>
        <dbReference type="Proteomes" id="UP000046393"/>
    </source>
</evidence>
<dbReference type="AlphaFoldDB" id="A0A0N5ART7"/>
<proteinExistence type="predicted"/>
<keyword evidence="1" id="KW-0812">Transmembrane</keyword>
<feature type="transmembrane region" description="Helical" evidence="1">
    <location>
        <begin position="6"/>
        <end position="27"/>
    </location>
</feature>
<dbReference type="Proteomes" id="UP000046393">
    <property type="component" value="Unplaced"/>
</dbReference>
<keyword evidence="2" id="KW-1185">Reference proteome</keyword>
<keyword evidence="1" id="KW-1133">Transmembrane helix</keyword>
<protein>
    <submittedName>
        <fullName evidence="3">Secreted protein</fullName>
    </submittedName>
</protein>
<dbReference type="WBParaSite" id="SMUV_0000748001-mRNA-1">
    <property type="protein sequence ID" value="SMUV_0000748001-mRNA-1"/>
    <property type="gene ID" value="SMUV_0000748001"/>
</dbReference>
<keyword evidence="1" id="KW-0472">Membrane</keyword>
<organism evidence="2 3">
    <name type="scientific">Syphacia muris</name>
    <dbReference type="NCBI Taxonomy" id="451379"/>
    <lineage>
        <taxon>Eukaryota</taxon>
        <taxon>Metazoa</taxon>
        <taxon>Ecdysozoa</taxon>
        <taxon>Nematoda</taxon>
        <taxon>Chromadorea</taxon>
        <taxon>Rhabditida</taxon>
        <taxon>Spirurina</taxon>
        <taxon>Oxyuridomorpha</taxon>
        <taxon>Oxyuroidea</taxon>
        <taxon>Oxyuridae</taxon>
        <taxon>Syphacia</taxon>
    </lineage>
</organism>
<evidence type="ECO:0000256" key="1">
    <source>
        <dbReference type="SAM" id="Phobius"/>
    </source>
</evidence>
<sequence>MVQVYFGVFCQVLIDFVELFIVFSGMAESYAILDRGRLGGDCQKLRALEGCDNGMRQIGKPGEGGMSALLV</sequence>
<name>A0A0N5ART7_9BILA</name>
<accession>A0A0N5ART7</accession>